<feature type="domain" description="TadE-like" evidence="2">
    <location>
        <begin position="11"/>
        <end position="52"/>
    </location>
</feature>
<dbReference type="STRING" id="189425.PGRAT_06855"/>
<evidence type="ECO:0000313" key="4">
    <source>
        <dbReference type="Proteomes" id="UP000029500"/>
    </source>
</evidence>
<dbReference type="InterPro" id="IPR012495">
    <property type="entry name" value="TadE-like_dom"/>
</dbReference>
<reference evidence="3 4" key="1">
    <citation type="submission" date="2014-08" db="EMBL/GenBank/DDBJ databases">
        <title>Comparative genomics of the Paenibacillus odorifer group.</title>
        <authorList>
            <person name="den Bakker H.C."/>
            <person name="Tsai Y.-C."/>
            <person name="Martin N."/>
            <person name="Korlach J."/>
            <person name="Wiedmann M."/>
        </authorList>
    </citation>
    <scope>NUCLEOTIDE SEQUENCE [LARGE SCALE GENOMIC DNA]</scope>
    <source>
        <strain evidence="3 4">DSM 15220</strain>
    </source>
</reference>
<keyword evidence="1" id="KW-0472">Membrane</keyword>
<sequence>MRLSTHRKDEGSFTVEASLLLPIIMCITMLLLFFCLYSYQKSMLLQIASAAAERAAYNWDNTHKETKGAYPVGEYDPLYWRIGDDALLSSLFGIGAPDGGAAITLPAAKDGGTLPVVKLEHASGMVPANMPGEMKYAYSLAGRQISAELKRMLNLPVLDGILSDKAVPVVQAQSVVAEPVEFIRTVDLMRYYGAKFKGGPDGAKSGTGMEKKNAAIMLNKLH</sequence>
<feature type="transmembrane region" description="Helical" evidence="1">
    <location>
        <begin position="20"/>
        <end position="39"/>
    </location>
</feature>
<dbReference type="eggNOG" id="ENOG50332KY">
    <property type="taxonomic scope" value="Bacteria"/>
</dbReference>
<keyword evidence="1" id="KW-1133">Transmembrane helix</keyword>
<name>A0A089M7F8_9BACL</name>
<accession>A0A089M7F8</accession>
<gene>
    <name evidence="3" type="ORF">PGRAT_06855</name>
</gene>
<dbReference type="Proteomes" id="UP000029500">
    <property type="component" value="Chromosome"/>
</dbReference>
<evidence type="ECO:0000256" key="1">
    <source>
        <dbReference type="SAM" id="Phobius"/>
    </source>
</evidence>
<dbReference type="Pfam" id="PF07811">
    <property type="entry name" value="TadE"/>
    <property type="match status" value="1"/>
</dbReference>
<proteinExistence type="predicted"/>
<keyword evidence="4" id="KW-1185">Reference proteome</keyword>
<organism evidence="3 4">
    <name type="scientific">Paenibacillus graminis</name>
    <dbReference type="NCBI Taxonomy" id="189425"/>
    <lineage>
        <taxon>Bacteria</taxon>
        <taxon>Bacillati</taxon>
        <taxon>Bacillota</taxon>
        <taxon>Bacilli</taxon>
        <taxon>Bacillales</taxon>
        <taxon>Paenibacillaceae</taxon>
        <taxon>Paenibacillus</taxon>
    </lineage>
</organism>
<keyword evidence="1" id="KW-0812">Transmembrane</keyword>
<evidence type="ECO:0000259" key="2">
    <source>
        <dbReference type="Pfam" id="PF07811"/>
    </source>
</evidence>
<dbReference type="KEGG" id="pgm:PGRAT_06855"/>
<protein>
    <submittedName>
        <fullName evidence="3">Pilus assembly protein TadE</fullName>
    </submittedName>
</protein>
<dbReference type="HOGENOM" id="CLU_1233584_0_0_9"/>
<evidence type="ECO:0000313" key="3">
    <source>
        <dbReference type="EMBL" id="AIQ67388.1"/>
    </source>
</evidence>
<dbReference type="EMBL" id="CP009287">
    <property type="protein sequence ID" value="AIQ67388.1"/>
    <property type="molecule type" value="Genomic_DNA"/>
</dbReference>
<dbReference type="AlphaFoldDB" id="A0A089M7F8"/>